<dbReference type="EMBL" id="NIDE01000014">
    <property type="protein sequence ID" value="OWK37973.1"/>
    <property type="molecule type" value="Genomic_DNA"/>
</dbReference>
<feature type="transmembrane region" description="Helical" evidence="2">
    <location>
        <begin position="99"/>
        <end position="119"/>
    </location>
</feature>
<reference evidence="4" key="1">
    <citation type="submission" date="2017-06" db="EMBL/GenBank/DDBJ databases">
        <title>Genome analysis of Fimbriiglobus ruber SP5, the first member of the order Planctomycetales with confirmed chitinolytic capability.</title>
        <authorList>
            <person name="Ravin N.V."/>
            <person name="Rakitin A.L."/>
            <person name="Ivanova A.A."/>
            <person name="Beletsky A.V."/>
            <person name="Kulichevskaya I.S."/>
            <person name="Mardanov A.V."/>
            <person name="Dedysh S.N."/>
        </authorList>
    </citation>
    <scope>NUCLEOTIDE SEQUENCE [LARGE SCALE GENOMIC DNA]</scope>
    <source>
        <strain evidence="4">SP5</strain>
    </source>
</reference>
<sequence>MKCEVVQNRLLALPDSHRVPDDLRAHVTTCTGCTAFLATAARLDGLLAALPVPQSSADVKAAFLERVTEAGPVIKRIPTIPRPDSTIDLRAVLMKNGRWKYAGALAASLLIGAGVWVAVGGKRAPGQPETVALKHELLNREVKHFDELANATTPPERIAVWSAVAADLRGEAKALYVAAQEPEMRALARMYEKAVREGVVAQAELLSPAPMPTAEKREALTEAANRLTEAEAEATSLAATAPPQSKNALLAIAKTAKDGKTKLLALRG</sequence>
<evidence type="ECO:0000313" key="3">
    <source>
        <dbReference type="EMBL" id="OWK37973.1"/>
    </source>
</evidence>
<dbReference type="RefSeq" id="WP_088257791.1">
    <property type="nucleotide sequence ID" value="NZ_NIDE01000014.1"/>
</dbReference>
<dbReference type="Proteomes" id="UP000214646">
    <property type="component" value="Unassembled WGS sequence"/>
</dbReference>
<keyword evidence="1" id="KW-0175">Coiled coil</keyword>
<evidence type="ECO:0000313" key="4">
    <source>
        <dbReference type="Proteomes" id="UP000214646"/>
    </source>
</evidence>
<dbReference type="AlphaFoldDB" id="A0A225DAI3"/>
<name>A0A225DAI3_9BACT</name>
<dbReference type="OrthoDB" id="284839at2"/>
<proteinExistence type="predicted"/>
<keyword evidence="2" id="KW-1133">Transmembrane helix</keyword>
<evidence type="ECO:0000256" key="2">
    <source>
        <dbReference type="SAM" id="Phobius"/>
    </source>
</evidence>
<gene>
    <name evidence="3" type="ORF">FRUB_07093</name>
</gene>
<protein>
    <recommendedName>
        <fullName evidence="5">Zinc-finger domain-containing protein</fullName>
    </recommendedName>
</protein>
<accession>A0A225DAI3</accession>
<comment type="caution">
    <text evidence="3">The sequence shown here is derived from an EMBL/GenBank/DDBJ whole genome shotgun (WGS) entry which is preliminary data.</text>
</comment>
<keyword evidence="2" id="KW-0472">Membrane</keyword>
<evidence type="ECO:0008006" key="5">
    <source>
        <dbReference type="Google" id="ProtNLM"/>
    </source>
</evidence>
<feature type="coiled-coil region" evidence="1">
    <location>
        <begin position="213"/>
        <end position="240"/>
    </location>
</feature>
<evidence type="ECO:0000256" key="1">
    <source>
        <dbReference type="SAM" id="Coils"/>
    </source>
</evidence>
<keyword evidence="2" id="KW-0812">Transmembrane</keyword>
<keyword evidence="4" id="KW-1185">Reference proteome</keyword>
<organism evidence="3 4">
    <name type="scientific">Fimbriiglobus ruber</name>
    <dbReference type="NCBI Taxonomy" id="1908690"/>
    <lineage>
        <taxon>Bacteria</taxon>
        <taxon>Pseudomonadati</taxon>
        <taxon>Planctomycetota</taxon>
        <taxon>Planctomycetia</taxon>
        <taxon>Gemmatales</taxon>
        <taxon>Gemmataceae</taxon>
        <taxon>Fimbriiglobus</taxon>
    </lineage>
</organism>